<comment type="caution">
    <text evidence="9">The sequence shown here is derived from an EMBL/GenBank/DDBJ whole genome shotgun (WGS) entry which is preliminary data.</text>
</comment>
<dbReference type="PANTHER" id="PTHR43386:SF6">
    <property type="entry name" value="ABC TRANSPORTER PERMEASE PROTEIN"/>
    <property type="match status" value="1"/>
</dbReference>
<dbReference type="Pfam" id="PF00528">
    <property type="entry name" value="BPD_transp_1"/>
    <property type="match status" value="1"/>
</dbReference>
<keyword evidence="2 7" id="KW-0813">Transport</keyword>
<evidence type="ECO:0000313" key="9">
    <source>
        <dbReference type="EMBL" id="GAA1613492.1"/>
    </source>
</evidence>
<dbReference type="InterPro" id="IPR050366">
    <property type="entry name" value="BP-dependent_transpt_permease"/>
</dbReference>
<proteinExistence type="inferred from homology"/>
<protein>
    <submittedName>
        <fullName evidence="9">ABC transporter permease</fullName>
    </submittedName>
</protein>
<evidence type="ECO:0000256" key="7">
    <source>
        <dbReference type="RuleBase" id="RU363032"/>
    </source>
</evidence>
<dbReference type="RefSeq" id="WP_344200860.1">
    <property type="nucleotide sequence ID" value="NZ_BAAAND010000013.1"/>
</dbReference>
<keyword evidence="6 7" id="KW-0472">Membrane</keyword>
<evidence type="ECO:0000259" key="8">
    <source>
        <dbReference type="PROSITE" id="PS50928"/>
    </source>
</evidence>
<keyword evidence="10" id="KW-1185">Reference proteome</keyword>
<evidence type="ECO:0000256" key="1">
    <source>
        <dbReference type="ARBA" id="ARBA00004651"/>
    </source>
</evidence>
<dbReference type="EMBL" id="BAAAND010000013">
    <property type="protein sequence ID" value="GAA1613492.1"/>
    <property type="molecule type" value="Genomic_DNA"/>
</dbReference>
<evidence type="ECO:0000256" key="5">
    <source>
        <dbReference type="ARBA" id="ARBA00022989"/>
    </source>
</evidence>
<comment type="subcellular location">
    <subcellularLocation>
        <location evidence="1 7">Cell membrane</location>
        <topology evidence="1 7">Multi-pass membrane protein</topology>
    </subcellularLocation>
</comment>
<dbReference type="Proteomes" id="UP001500190">
    <property type="component" value="Unassembled WGS sequence"/>
</dbReference>
<name>A0ABN2EQ38_9ACTN</name>
<accession>A0ABN2EQ38</accession>
<evidence type="ECO:0000313" key="10">
    <source>
        <dbReference type="Proteomes" id="UP001500190"/>
    </source>
</evidence>
<dbReference type="InterPro" id="IPR035906">
    <property type="entry name" value="MetI-like_sf"/>
</dbReference>
<evidence type="ECO:0000256" key="2">
    <source>
        <dbReference type="ARBA" id="ARBA00022448"/>
    </source>
</evidence>
<feature type="transmembrane region" description="Helical" evidence="7">
    <location>
        <begin position="137"/>
        <end position="155"/>
    </location>
</feature>
<feature type="domain" description="ABC transmembrane type-1" evidence="8">
    <location>
        <begin position="101"/>
        <end position="286"/>
    </location>
</feature>
<feature type="transmembrane region" description="Helical" evidence="7">
    <location>
        <begin position="37"/>
        <end position="57"/>
    </location>
</feature>
<dbReference type="Gene3D" id="1.10.3720.10">
    <property type="entry name" value="MetI-like"/>
    <property type="match status" value="1"/>
</dbReference>
<dbReference type="InterPro" id="IPR000515">
    <property type="entry name" value="MetI-like"/>
</dbReference>
<feature type="transmembrane region" description="Helical" evidence="7">
    <location>
        <begin position="161"/>
        <end position="180"/>
    </location>
</feature>
<keyword evidence="3" id="KW-1003">Cell membrane</keyword>
<keyword evidence="4 7" id="KW-0812">Transmembrane</keyword>
<dbReference type="CDD" id="cd06261">
    <property type="entry name" value="TM_PBP2"/>
    <property type="match status" value="1"/>
</dbReference>
<reference evidence="9 10" key="1">
    <citation type="journal article" date="2019" name="Int. J. Syst. Evol. Microbiol.">
        <title>The Global Catalogue of Microorganisms (GCM) 10K type strain sequencing project: providing services to taxonomists for standard genome sequencing and annotation.</title>
        <authorList>
            <consortium name="The Broad Institute Genomics Platform"/>
            <consortium name="The Broad Institute Genome Sequencing Center for Infectious Disease"/>
            <person name="Wu L."/>
            <person name="Ma J."/>
        </authorList>
    </citation>
    <scope>NUCLEOTIDE SEQUENCE [LARGE SCALE GENOMIC DNA]</scope>
    <source>
        <strain evidence="9 10">JCM 14304</strain>
    </source>
</reference>
<dbReference type="SUPFAM" id="SSF161098">
    <property type="entry name" value="MetI-like"/>
    <property type="match status" value="1"/>
</dbReference>
<organism evidence="9 10">
    <name type="scientific">Kribbella karoonensis</name>
    <dbReference type="NCBI Taxonomy" id="324851"/>
    <lineage>
        <taxon>Bacteria</taxon>
        <taxon>Bacillati</taxon>
        <taxon>Actinomycetota</taxon>
        <taxon>Actinomycetes</taxon>
        <taxon>Propionibacteriales</taxon>
        <taxon>Kribbellaceae</taxon>
        <taxon>Kribbella</taxon>
    </lineage>
</organism>
<evidence type="ECO:0000256" key="4">
    <source>
        <dbReference type="ARBA" id="ARBA00022692"/>
    </source>
</evidence>
<dbReference type="PANTHER" id="PTHR43386">
    <property type="entry name" value="OLIGOPEPTIDE TRANSPORT SYSTEM PERMEASE PROTEIN APPC"/>
    <property type="match status" value="1"/>
</dbReference>
<feature type="transmembrane region" description="Helical" evidence="7">
    <location>
        <begin position="268"/>
        <end position="289"/>
    </location>
</feature>
<evidence type="ECO:0000256" key="3">
    <source>
        <dbReference type="ARBA" id="ARBA00022475"/>
    </source>
</evidence>
<evidence type="ECO:0000256" key="6">
    <source>
        <dbReference type="ARBA" id="ARBA00023136"/>
    </source>
</evidence>
<gene>
    <name evidence="9" type="ORF">GCM10009742_75910</name>
</gene>
<feature type="transmembrane region" description="Helical" evidence="7">
    <location>
        <begin position="217"/>
        <end position="242"/>
    </location>
</feature>
<keyword evidence="5 7" id="KW-1133">Transmembrane helix</keyword>
<comment type="similarity">
    <text evidence="7">Belongs to the binding-protein-dependent transport system permease family.</text>
</comment>
<feature type="transmembrane region" description="Helical" evidence="7">
    <location>
        <begin position="101"/>
        <end position="125"/>
    </location>
</feature>
<sequence>MSEQLSAAVGAEAQEIGDGRTLSNRELLRALLRKPQFVLCSLLLLAFFTAAAVPKLFTSTDPRFCDLAKSRMGRSPGHPFGFDIQGCDYFANVVYGARPSVLVSICASFGVFVLAGSLGLLAGYFPGFVDALISRTADVLFSIPGIVVLIVVLNSVQDRSIWIIVGVIFLIGWPGGMRLMRATVFSVRNREYVLAARSIGVPPLRILRKHVFPNSMAPLLAMTTLGIGGMVGLEAALTFLGVGLQPPSISWGSQFGVAASYRDTPHLFIWPAIFISTMTISFMIIGDSIRDALDPKLLR</sequence>
<dbReference type="PROSITE" id="PS50928">
    <property type="entry name" value="ABC_TM1"/>
    <property type="match status" value="1"/>
</dbReference>